<dbReference type="OrthoDB" id="4227493at2"/>
<dbReference type="Proteomes" id="UP000629287">
    <property type="component" value="Unassembled WGS sequence"/>
</dbReference>
<sequence length="123" mass="13733">MTTRTATKSTQGKAPTRPDDQPFDFNLDAVKAEVESTPFIVHWNGRRFEFAHMQDLDSWELLAAADGGEANAVMGSLRLALGGEQWKAFREKPLPQYKLMPLFKAWQKHCGMEEGESSASSDS</sequence>
<name>A0A8I0TS41_9ACTN</name>
<evidence type="ECO:0000313" key="3">
    <source>
        <dbReference type="Proteomes" id="UP000629287"/>
    </source>
</evidence>
<dbReference type="EMBL" id="JADBGF010000001">
    <property type="protein sequence ID" value="MBE1599690.1"/>
    <property type="molecule type" value="Genomic_DNA"/>
</dbReference>
<dbReference type="GeneID" id="86830367"/>
<protein>
    <submittedName>
        <fullName evidence="2">Uncharacterized protein</fullName>
    </submittedName>
</protein>
<proteinExistence type="predicted"/>
<feature type="region of interest" description="Disordered" evidence="1">
    <location>
        <begin position="1"/>
        <end position="22"/>
    </location>
</feature>
<comment type="caution">
    <text evidence="2">The sequence shown here is derived from an EMBL/GenBank/DDBJ whole genome shotgun (WGS) entry which is preliminary data.</text>
</comment>
<evidence type="ECO:0000313" key="2">
    <source>
        <dbReference type="EMBL" id="MBE1599690.1"/>
    </source>
</evidence>
<evidence type="ECO:0000256" key="1">
    <source>
        <dbReference type="SAM" id="MobiDB-lite"/>
    </source>
</evidence>
<keyword evidence="3" id="KW-1185">Reference proteome</keyword>
<gene>
    <name evidence="2" type="ORF">H4687_005819</name>
</gene>
<accession>A0A8I0TS41</accession>
<feature type="compositionally biased region" description="Polar residues" evidence="1">
    <location>
        <begin position="1"/>
        <end position="13"/>
    </location>
</feature>
<dbReference type="RefSeq" id="WP_046913296.1">
    <property type="nucleotide sequence ID" value="NZ_JADBGF010000001.1"/>
</dbReference>
<reference evidence="2 3" key="1">
    <citation type="submission" date="2020-10" db="EMBL/GenBank/DDBJ databases">
        <title>Sequencing the genomes of 1000 actinobacteria strains.</title>
        <authorList>
            <person name="Klenk H.-P."/>
        </authorList>
    </citation>
    <scope>NUCLEOTIDE SEQUENCE [LARGE SCALE GENOMIC DNA]</scope>
    <source>
        <strain evidence="2 3">DSM 41803</strain>
    </source>
</reference>
<organism evidence="2 3">
    <name type="scientific">Streptomyces stelliscabiei</name>
    <dbReference type="NCBI Taxonomy" id="146820"/>
    <lineage>
        <taxon>Bacteria</taxon>
        <taxon>Bacillati</taxon>
        <taxon>Actinomycetota</taxon>
        <taxon>Actinomycetes</taxon>
        <taxon>Kitasatosporales</taxon>
        <taxon>Streptomycetaceae</taxon>
        <taxon>Streptomyces</taxon>
    </lineage>
</organism>
<dbReference type="AlphaFoldDB" id="A0A8I0TS41"/>